<evidence type="ECO:0000313" key="1">
    <source>
        <dbReference type="EMBL" id="MDQ0323525.1"/>
    </source>
</evidence>
<name>A0ABU0C1H6_9HYPH</name>
<dbReference type="Pfam" id="PF06169">
    <property type="entry name" value="DUF982"/>
    <property type="match status" value="1"/>
</dbReference>
<keyword evidence="2" id="KW-1185">Reference proteome</keyword>
<gene>
    <name evidence="1" type="ORF">QO002_005731</name>
</gene>
<accession>A0ABU0C1H6</accession>
<reference evidence="1 2" key="1">
    <citation type="submission" date="2023-07" db="EMBL/GenBank/DDBJ databases">
        <title>Genomic Encyclopedia of Type Strains, Phase IV (KMG-IV): sequencing the most valuable type-strain genomes for metagenomic binning, comparative biology and taxonomic classification.</title>
        <authorList>
            <person name="Goeker M."/>
        </authorList>
    </citation>
    <scope>NUCLEOTIDE SEQUENCE [LARGE SCALE GENOMIC DNA]</scope>
    <source>
        <strain evidence="1 2">DSM 1112</strain>
    </source>
</reference>
<evidence type="ECO:0008006" key="3">
    <source>
        <dbReference type="Google" id="ProtNLM"/>
    </source>
</evidence>
<dbReference type="EMBL" id="JAUSVF010000003">
    <property type="protein sequence ID" value="MDQ0323525.1"/>
    <property type="molecule type" value="Genomic_DNA"/>
</dbReference>
<comment type="caution">
    <text evidence="1">The sequence shown here is derived from an EMBL/GenBank/DDBJ whole genome shotgun (WGS) entry which is preliminary data.</text>
</comment>
<evidence type="ECO:0000313" key="2">
    <source>
        <dbReference type="Proteomes" id="UP001230207"/>
    </source>
</evidence>
<proteinExistence type="predicted"/>
<dbReference type="Gene3D" id="6.10.250.730">
    <property type="match status" value="1"/>
</dbReference>
<organism evidence="1 2">
    <name type="scientific">Pararhizobium capsulatum DSM 1112</name>
    <dbReference type="NCBI Taxonomy" id="1121113"/>
    <lineage>
        <taxon>Bacteria</taxon>
        <taxon>Pseudomonadati</taxon>
        <taxon>Pseudomonadota</taxon>
        <taxon>Alphaproteobacteria</taxon>
        <taxon>Hyphomicrobiales</taxon>
        <taxon>Rhizobiaceae</taxon>
        <taxon>Rhizobium/Agrobacterium group</taxon>
        <taxon>Pararhizobium</taxon>
    </lineage>
</organism>
<dbReference type="RefSeq" id="WP_307236113.1">
    <property type="nucleotide sequence ID" value="NZ_JAUSVF010000003.1"/>
</dbReference>
<dbReference type="Proteomes" id="UP001230207">
    <property type="component" value="Unassembled WGS sequence"/>
</dbReference>
<dbReference type="InterPro" id="IPR010385">
    <property type="entry name" value="DUF982"/>
</dbReference>
<protein>
    <recommendedName>
        <fullName evidence="3">DUF982 domain-containing protein</fullName>
    </recommendedName>
</protein>
<sequence length="86" mass="10082">MRDIEWSVPFRGKLPNGLVRTFSGVYQALDFPEYEWPLKRDERYERAVAACRNTLRSHLSVKMMIPLAAEERGIGCFGWRDHRPSI</sequence>